<gene>
    <name evidence="14" type="ORF">AZF04_18585</name>
</gene>
<dbReference type="GO" id="GO:0043138">
    <property type="term" value="F:3'-5' DNA helicase activity"/>
    <property type="evidence" value="ECO:0007669"/>
    <property type="project" value="UniProtKB-EC"/>
</dbReference>
<protein>
    <recommendedName>
        <fullName evidence="9">DNA 3'-5' helicase</fullName>
        <ecNumber evidence="9">5.6.2.4</ecNumber>
    </recommendedName>
</protein>
<dbReference type="Pfam" id="PF00580">
    <property type="entry name" value="UvrD-helicase"/>
    <property type="match status" value="1"/>
</dbReference>
<evidence type="ECO:0000259" key="13">
    <source>
        <dbReference type="PROSITE" id="PS51217"/>
    </source>
</evidence>
<keyword evidence="5 11" id="KW-0067">ATP-binding</keyword>
<feature type="domain" description="UvrD-like helicase C-terminal" evidence="13">
    <location>
        <begin position="426"/>
        <end position="692"/>
    </location>
</feature>
<dbReference type="PROSITE" id="PS51217">
    <property type="entry name" value="UVRD_HELICASE_CTER"/>
    <property type="match status" value="1"/>
</dbReference>
<dbReference type="InterPro" id="IPR014017">
    <property type="entry name" value="DNA_helicase_UvrD-like_C"/>
</dbReference>
<evidence type="ECO:0000259" key="12">
    <source>
        <dbReference type="PROSITE" id="PS51198"/>
    </source>
</evidence>
<evidence type="ECO:0000256" key="10">
    <source>
        <dbReference type="ARBA" id="ARBA00048988"/>
    </source>
</evidence>
<dbReference type="RefSeq" id="WP_061948777.1">
    <property type="nucleotide sequence ID" value="NZ_LTAO01000013.1"/>
</dbReference>
<dbReference type="PROSITE" id="PS51198">
    <property type="entry name" value="UVRD_HELICASE_ATP_BIND"/>
    <property type="match status" value="1"/>
</dbReference>
<dbReference type="InterPro" id="IPR027417">
    <property type="entry name" value="P-loop_NTPase"/>
</dbReference>
<keyword evidence="2 11" id="KW-0547">Nucleotide-binding</keyword>
<dbReference type="InterPro" id="IPR014016">
    <property type="entry name" value="UvrD-like_ATP-bd"/>
</dbReference>
<comment type="catalytic activity">
    <reaction evidence="10">
        <text>ATP + H2O = ADP + phosphate + H(+)</text>
        <dbReference type="Rhea" id="RHEA:13065"/>
        <dbReference type="ChEBI" id="CHEBI:15377"/>
        <dbReference type="ChEBI" id="CHEBI:15378"/>
        <dbReference type="ChEBI" id="CHEBI:30616"/>
        <dbReference type="ChEBI" id="CHEBI:43474"/>
        <dbReference type="ChEBI" id="CHEBI:456216"/>
        <dbReference type="EC" id="5.6.2.4"/>
    </reaction>
</comment>
<reference evidence="14" key="1">
    <citation type="submission" date="2016-02" db="EMBL/GenBank/DDBJ databases">
        <title>Genome sequence of Bacillus trypoxylicola KCTC 13244(T).</title>
        <authorList>
            <person name="Jeong H."/>
            <person name="Park S.-H."/>
            <person name="Choi S.-K."/>
        </authorList>
    </citation>
    <scope>NUCLEOTIDE SEQUENCE [LARGE SCALE GENOMIC DNA]</scope>
    <source>
        <strain evidence="14">KCTC 13244</strain>
    </source>
</reference>
<dbReference type="GO" id="GO:0005829">
    <property type="term" value="C:cytosol"/>
    <property type="evidence" value="ECO:0007669"/>
    <property type="project" value="TreeGrafter"/>
</dbReference>
<feature type="domain" description="UvrD-like helicase ATP-binding" evidence="12">
    <location>
        <begin position="146"/>
        <end position="425"/>
    </location>
</feature>
<comment type="caution">
    <text evidence="14">The sequence shown here is derived from an EMBL/GenBank/DDBJ whole genome shotgun (WGS) entry which is preliminary data.</text>
</comment>
<dbReference type="SUPFAM" id="SSF52540">
    <property type="entry name" value="P-loop containing nucleoside triphosphate hydrolases"/>
    <property type="match status" value="1"/>
</dbReference>
<dbReference type="InterPro" id="IPR000212">
    <property type="entry name" value="DNA_helicase_UvrD/REP"/>
</dbReference>
<dbReference type="Gene3D" id="3.40.50.300">
    <property type="entry name" value="P-loop containing nucleotide triphosphate hydrolases"/>
    <property type="match status" value="2"/>
</dbReference>
<dbReference type="EC" id="5.6.2.4" evidence="9"/>
<dbReference type="STRING" id="519424.AZF04_18585"/>
<dbReference type="Proteomes" id="UP000075806">
    <property type="component" value="Unassembled WGS sequence"/>
</dbReference>
<evidence type="ECO:0000256" key="4">
    <source>
        <dbReference type="ARBA" id="ARBA00022806"/>
    </source>
</evidence>
<dbReference type="PANTHER" id="PTHR11070:SF2">
    <property type="entry name" value="ATP-DEPENDENT DNA HELICASE SRS2"/>
    <property type="match status" value="1"/>
</dbReference>
<dbReference type="Pfam" id="PF13361">
    <property type="entry name" value="UvrD_C"/>
    <property type="match status" value="1"/>
</dbReference>
<dbReference type="EMBL" id="LTAO01000013">
    <property type="protein sequence ID" value="KYG30993.1"/>
    <property type="molecule type" value="Genomic_DNA"/>
</dbReference>
<name>A0A161Q4D8_9BACI</name>
<keyword evidence="4 11" id="KW-0347">Helicase</keyword>
<evidence type="ECO:0000313" key="15">
    <source>
        <dbReference type="Proteomes" id="UP000075806"/>
    </source>
</evidence>
<proteinExistence type="inferred from homology"/>
<dbReference type="OrthoDB" id="9810135at2"/>
<dbReference type="CDD" id="cd18807">
    <property type="entry name" value="SF1_C_UvrD"/>
    <property type="match status" value="1"/>
</dbReference>
<evidence type="ECO:0000256" key="7">
    <source>
        <dbReference type="ARBA" id="ARBA00023235"/>
    </source>
</evidence>
<evidence type="ECO:0000256" key="11">
    <source>
        <dbReference type="PROSITE-ProRule" id="PRU00560"/>
    </source>
</evidence>
<dbReference type="CDD" id="cd17932">
    <property type="entry name" value="DEXQc_UvrD"/>
    <property type="match status" value="1"/>
</dbReference>
<keyword evidence="6" id="KW-0238">DNA-binding</keyword>
<comment type="catalytic activity">
    <reaction evidence="8">
        <text>Couples ATP hydrolysis with the unwinding of duplex DNA by translocating in the 3'-5' direction.</text>
        <dbReference type="EC" id="5.6.2.4"/>
    </reaction>
</comment>
<keyword evidence="7" id="KW-0413">Isomerase</keyword>
<evidence type="ECO:0000256" key="9">
    <source>
        <dbReference type="ARBA" id="ARBA00034808"/>
    </source>
</evidence>
<accession>A0A161Q4D8</accession>
<keyword evidence="3 11" id="KW-0378">Hydrolase</keyword>
<organism evidence="14 15">
    <name type="scientific">Alkalihalobacillus trypoxylicola</name>
    <dbReference type="NCBI Taxonomy" id="519424"/>
    <lineage>
        <taxon>Bacteria</taxon>
        <taxon>Bacillati</taxon>
        <taxon>Bacillota</taxon>
        <taxon>Bacilli</taxon>
        <taxon>Bacillales</taxon>
        <taxon>Bacillaceae</taxon>
        <taxon>Alkalihalobacillus</taxon>
    </lineage>
</organism>
<evidence type="ECO:0000256" key="2">
    <source>
        <dbReference type="ARBA" id="ARBA00022741"/>
    </source>
</evidence>
<dbReference type="GO" id="GO:0000725">
    <property type="term" value="P:recombinational repair"/>
    <property type="evidence" value="ECO:0007669"/>
    <property type="project" value="TreeGrafter"/>
</dbReference>
<evidence type="ECO:0000313" key="14">
    <source>
        <dbReference type="EMBL" id="KYG30993.1"/>
    </source>
</evidence>
<dbReference type="PANTHER" id="PTHR11070">
    <property type="entry name" value="UVRD / RECB / PCRA DNA HELICASE FAMILY MEMBER"/>
    <property type="match status" value="1"/>
</dbReference>
<evidence type="ECO:0000256" key="8">
    <source>
        <dbReference type="ARBA" id="ARBA00034617"/>
    </source>
</evidence>
<comment type="similarity">
    <text evidence="1">Belongs to the helicase family. UvrD subfamily.</text>
</comment>
<evidence type="ECO:0000256" key="6">
    <source>
        <dbReference type="ARBA" id="ARBA00023125"/>
    </source>
</evidence>
<evidence type="ECO:0000256" key="5">
    <source>
        <dbReference type="ARBA" id="ARBA00022840"/>
    </source>
</evidence>
<dbReference type="GO" id="GO:0016887">
    <property type="term" value="F:ATP hydrolysis activity"/>
    <property type="evidence" value="ECO:0007669"/>
    <property type="project" value="RHEA"/>
</dbReference>
<keyword evidence="15" id="KW-1185">Reference proteome</keyword>
<dbReference type="InterPro" id="IPR013986">
    <property type="entry name" value="DExx_box_DNA_helicase_dom_sf"/>
</dbReference>
<feature type="binding site" evidence="11">
    <location>
        <begin position="167"/>
        <end position="174"/>
    </location>
    <ligand>
        <name>ATP</name>
        <dbReference type="ChEBI" id="CHEBI:30616"/>
    </ligand>
</feature>
<dbReference type="Gene3D" id="1.10.10.160">
    <property type="match status" value="1"/>
</dbReference>
<dbReference type="GO" id="GO:0005524">
    <property type="term" value="F:ATP binding"/>
    <property type="evidence" value="ECO:0007669"/>
    <property type="project" value="UniProtKB-UniRule"/>
</dbReference>
<dbReference type="AlphaFoldDB" id="A0A161Q4D8"/>
<dbReference type="Gene3D" id="1.10.486.10">
    <property type="entry name" value="PCRA, domain 4"/>
    <property type="match status" value="1"/>
</dbReference>
<evidence type="ECO:0000256" key="3">
    <source>
        <dbReference type="ARBA" id="ARBA00022801"/>
    </source>
</evidence>
<dbReference type="GO" id="GO:0033202">
    <property type="term" value="C:DNA helicase complex"/>
    <property type="evidence" value="ECO:0007669"/>
    <property type="project" value="TreeGrafter"/>
</dbReference>
<evidence type="ECO:0000256" key="1">
    <source>
        <dbReference type="ARBA" id="ARBA00009922"/>
    </source>
</evidence>
<sequence length="784" mass="91322">MQTAYFHQKIIHLPFIDRSTWQSLYKASLHGHITCIHCGIPLRLEIPIYKLPEFIHPNTLDPCQSEVEAYEKNMLQKQKQPKTLEVKKTIQGFRLPSKKEIKTNHSESSLWKEPEILDQLHAYQKIEKEQNQSNMGYRFALEQKGIMFDENQWSAVKNIEGHQLILAGAGSGKTRVLTARTAYMIAEKGIDPKEIILVTFTAKAAKEMKERMTIYPGLSPHSLQQLMVGTFHSIFYKILAHHSPEKWHSSKLLKANWQREQMIKEASREMNIDEKDFAFDQALTQISWWKNHLLSPHQIKPKDQWEEQTQFLYERYEEKRKSLDAFDFDDMLLGCYELFKNNEALLKRYQQRFHYVSIDEYQDINKVQADIMTMLTQKSGNLCVVGDDDQSIYSFRGSNPNYILEFEHTFPTANKVILNQNYRSHHPIVATANKVIAKNRKRFSKELIAQRNSDSYPLLFFPYDEEEEATMIVQDIKNKIQNGGKPSDFSVLYRTNTHARALFERFLYSNIPFSLDQSHESFYQKKMVRKILAFLRLAINEDDMLSASDLASALFIKQDLIQQIKALSITENCTIIEAFSRLDSVMPFQKKRLQSLPAQFKTLKTLAPVQAIQFIEKEMGIKDYIKKQGNEGNKMERGSDDVKDLKIAAKSFQSTSDFIEHVDHIIAKYEEQRKQPIIKEAVQLSTIHRAKGLEFLHVYILGSVEGNIPHDYALDAWREGDDGPIEEERRLMYVAMTRAIESLTISVPMNRREASTQKSRFLKDAQRKLFNPKTRDRQIILGEK</sequence>
<dbReference type="GO" id="GO:0003677">
    <property type="term" value="F:DNA binding"/>
    <property type="evidence" value="ECO:0007669"/>
    <property type="project" value="UniProtKB-KW"/>
</dbReference>